<dbReference type="EMBL" id="JACJPY010000012">
    <property type="protein sequence ID" value="MBD2149703.1"/>
    <property type="molecule type" value="Genomic_DNA"/>
</dbReference>
<dbReference type="RefSeq" id="WP_190350071.1">
    <property type="nucleotide sequence ID" value="NZ_JACJPY010000012.1"/>
</dbReference>
<comment type="caution">
    <text evidence="2">The sequence shown here is derived from an EMBL/GenBank/DDBJ whole genome shotgun (WGS) entry which is preliminary data.</text>
</comment>
<accession>A0A926Z5K3</accession>
<dbReference type="Pfam" id="PF18480">
    <property type="entry name" value="DUF5615"/>
    <property type="match status" value="1"/>
</dbReference>
<organism evidence="2 3">
    <name type="scientific">Pseudanabaena cinerea FACHB-1277</name>
    <dbReference type="NCBI Taxonomy" id="2949581"/>
    <lineage>
        <taxon>Bacteria</taxon>
        <taxon>Bacillati</taxon>
        <taxon>Cyanobacteriota</taxon>
        <taxon>Cyanophyceae</taxon>
        <taxon>Pseudanabaenales</taxon>
        <taxon>Pseudanabaenaceae</taxon>
        <taxon>Pseudanabaena</taxon>
        <taxon>Pseudanabaena cinerea</taxon>
    </lineage>
</organism>
<evidence type="ECO:0000259" key="1">
    <source>
        <dbReference type="Pfam" id="PF18480"/>
    </source>
</evidence>
<evidence type="ECO:0000313" key="3">
    <source>
        <dbReference type="Proteomes" id="UP000631421"/>
    </source>
</evidence>
<dbReference type="InterPro" id="IPR041049">
    <property type="entry name" value="DUF5615"/>
</dbReference>
<gene>
    <name evidence="2" type="ORF">H6F44_06130</name>
</gene>
<proteinExistence type="predicted"/>
<keyword evidence="3" id="KW-1185">Reference proteome</keyword>
<reference evidence="2" key="2">
    <citation type="submission" date="2020-08" db="EMBL/GenBank/DDBJ databases">
        <authorList>
            <person name="Chen M."/>
            <person name="Teng W."/>
            <person name="Zhao L."/>
            <person name="Hu C."/>
            <person name="Zhou Y."/>
            <person name="Han B."/>
            <person name="Song L."/>
            <person name="Shu W."/>
        </authorList>
    </citation>
    <scope>NUCLEOTIDE SEQUENCE</scope>
    <source>
        <strain evidence="2">FACHB-1277</strain>
    </source>
</reference>
<feature type="domain" description="DUF5615" evidence="1">
    <location>
        <begin position="7"/>
        <end position="111"/>
    </location>
</feature>
<sequence>MKIFASLYLDEDMNNMVATLLRSRGIDAVTVQKSEMLGKSDQEQLAYAAANDRCILTHNRVDYEDLHLQYGQANLTHSGIIVVPQKSPYEIVNRVMILLDSMTADEIANQLLYV</sequence>
<name>A0A926Z5K3_9CYAN</name>
<evidence type="ECO:0000313" key="2">
    <source>
        <dbReference type="EMBL" id="MBD2149703.1"/>
    </source>
</evidence>
<dbReference type="AlphaFoldDB" id="A0A926Z5K3"/>
<dbReference type="Proteomes" id="UP000631421">
    <property type="component" value="Unassembled WGS sequence"/>
</dbReference>
<protein>
    <submittedName>
        <fullName evidence="2">DUF5615 family PIN-like protein</fullName>
    </submittedName>
</protein>
<reference evidence="2" key="1">
    <citation type="journal article" date="2015" name="ISME J.">
        <title>Draft Genome Sequence of Streptomyces incarnatus NRRL8089, which Produces the Nucleoside Antibiotic Sinefungin.</title>
        <authorList>
            <person name="Oshima K."/>
            <person name="Hattori M."/>
            <person name="Shimizu H."/>
            <person name="Fukuda K."/>
            <person name="Nemoto M."/>
            <person name="Inagaki K."/>
            <person name="Tamura T."/>
        </authorList>
    </citation>
    <scope>NUCLEOTIDE SEQUENCE</scope>
    <source>
        <strain evidence="2">FACHB-1277</strain>
    </source>
</reference>